<gene>
    <name evidence="13" type="primary">rseP</name>
    <name evidence="13" type="ORF">H4075_15620</name>
</gene>
<evidence type="ECO:0000259" key="12">
    <source>
        <dbReference type="Pfam" id="PF02163"/>
    </source>
</evidence>
<evidence type="ECO:0000256" key="2">
    <source>
        <dbReference type="ARBA" id="ARBA00004141"/>
    </source>
</evidence>
<evidence type="ECO:0000256" key="11">
    <source>
        <dbReference type="RuleBase" id="RU362031"/>
    </source>
</evidence>
<feature type="transmembrane region" description="Helical" evidence="11">
    <location>
        <begin position="383"/>
        <end position="406"/>
    </location>
</feature>
<keyword evidence="11" id="KW-0479">Metal-binding</keyword>
<dbReference type="Pfam" id="PF02163">
    <property type="entry name" value="Peptidase_M50"/>
    <property type="match status" value="1"/>
</dbReference>
<dbReference type="AlphaFoldDB" id="A0A7G5XDE5"/>
<dbReference type="EMBL" id="CP060007">
    <property type="protein sequence ID" value="QNA43498.1"/>
    <property type="molecule type" value="Genomic_DNA"/>
</dbReference>
<comment type="cofactor">
    <cofactor evidence="1 11">
        <name>Zn(2+)</name>
        <dbReference type="ChEBI" id="CHEBI:29105"/>
    </cofactor>
</comment>
<proteinExistence type="inferred from homology"/>
<feature type="domain" description="Peptidase M50" evidence="12">
    <location>
        <begin position="17"/>
        <end position="441"/>
    </location>
</feature>
<evidence type="ECO:0000256" key="3">
    <source>
        <dbReference type="ARBA" id="ARBA00007931"/>
    </source>
</evidence>
<dbReference type="GO" id="GO:0004222">
    <property type="term" value="F:metalloendopeptidase activity"/>
    <property type="evidence" value="ECO:0007669"/>
    <property type="project" value="InterPro"/>
</dbReference>
<keyword evidence="5 11" id="KW-0812">Transmembrane</keyword>
<sequence>MLLAINWAEFGIKAAQLLLSLSILIVFHEFGHYITARWFKCRVEKFYLFFDPWFSLFKKKVGETEYGIGWLPLGGYVKISGMIDESMDKEAMKLPAQDWEFRSKPAWQRLIIMIGGVTVNVLLAFIIYAMILFVWGEDRIPMNSMRDGIWTQDKLMSEIGLRNGDKILQVNGQPIDYLENLNLKVLTGSGGTILVERNGKPQEVNIPVRLVGKLVESKRRRGLLAYRIPSVVGAYDPKDTAFGKQAGLQEYDKIVAVDGKPVSFYDEMPPLFQQKKNATAQMTVLRKNDTLQLTTKVDKEGRAGIPYLTHQQYADMGVIKIEHLSYGFFESFPAGVSKTFRKLGDYIDQFKLILNPDTEAYKGIGGFKSMGSIFPAVWDWESFWSITALFSIILAFMNLLPIPALDGGHVLFTLIEMITGRKPNEKFLEYAQIVGMVILFGLLIYANGNDLFGWNK</sequence>
<dbReference type="RefSeq" id="WP_182801763.1">
    <property type="nucleotide sequence ID" value="NZ_CP060007.1"/>
</dbReference>
<comment type="similarity">
    <text evidence="3 11">Belongs to the peptidase M50B family.</text>
</comment>
<evidence type="ECO:0000256" key="10">
    <source>
        <dbReference type="ARBA" id="ARBA00023136"/>
    </source>
</evidence>
<evidence type="ECO:0000256" key="6">
    <source>
        <dbReference type="ARBA" id="ARBA00022801"/>
    </source>
</evidence>
<dbReference type="CDD" id="cd06163">
    <property type="entry name" value="S2P-M50_PDZ_RseP-like"/>
    <property type="match status" value="1"/>
</dbReference>
<dbReference type="InterPro" id="IPR008915">
    <property type="entry name" value="Peptidase_M50"/>
</dbReference>
<dbReference type="InterPro" id="IPR036034">
    <property type="entry name" value="PDZ_sf"/>
</dbReference>
<dbReference type="InterPro" id="IPR004387">
    <property type="entry name" value="Pept_M50_Zn"/>
</dbReference>
<dbReference type="SUPFAM" id="SSF50156">
    <property type="entry name" value="PDZ domain-like"/>
    <property type="match status" value="2"/>
</dbReference>
<keyword evidence="8 11" id="KW-1133">Transmembrane helix</keyword>
<evidence type="ECO:0000256" key="5">
    <source>
        <dbReference type="ARBA" id="ARBA00022692"/>
    </source>
</evidence>
<evidence type="ECO:0000256" key="4">
    <source>
        <dbReference type="ARBA" id="ARBA00022670"/>
    </source>
</evidence>
<keyword evidence="10 11" id="KW-0472">Membrane</keyword>
<dbReference type="Gene3D" id="2.30.42.10">
    <property type="match status" value="2"/>
</dbReference>
<evidence type="ECO:0000256" key="7">
    <source>
        <dbReference type="ARBA" id="ARBA00022833"/>
    </source>
</evidence>
<comment type="subcellular location">
    <subcellularLocation>
        <location evidence="2">Membrane</location>
        <topology evidence="2">Multi-pass membrane protein</topology>
    </subcellularLocation>
</comment>
<dbReference type="GO" id="GO:0006508">
    <property type="term" value="P:proteolysis"/>
    <property type="evidence" value="ECO:0007669"/>
    <property type="project" value="UniProtKB-KW"/>
</dbReference>
<evidence type="ECO:0000256" key="1">
    <source>
        <dbReference type="ARBA" id="ARBA00001947"/>
    </source>
</evidence>
<dbReference type="Proteomes" id="UP000515344">
    <property type="component" value="Chromosome"/>
</dbReference>
<evidence type="ECO:0000313" key="14">
    <source>
        <dbReference type="Proteomes" id="UP000515344"/>
    </source>
</evidence>
<dbReference type="PANTHER" id="PTHR42837">
    <property type="entry name" value="REGULATOR OF SIGMA-E PROTEASE RSEP"/>
    <property type="match status" value="1"/>
</dbReference>
<dbReference type="GO" id="GO:0016020">
    <property type="term" value="C:membrane"/>
    <property type="evidence" value="ECO:0007669"/>
    <property type="project" value="UniProtKB-SubCell"/>
</dbReference>
<dbReference type="KEGG" id="lacs:H4075_15620"/>
<feature type="transmembrane region" description="Helical" evidence="11">
    <location>
        <begin position="12"/>
        <end position="30"/>
    </location>
</feature>
<accession>A0A7G5XDE5</accession>
<name>A0A7G5XDE5_9BACT</name>
<evidence type="ECO:0000313" key="13">
    <source>
        <dbReference type="EMBL" id="QNA43498.1"/>
    </source>
</evidence>
<dbReference type="EC" id="3.4.24.-" evidence="11"/>
<feature type="transmembrane region" description="Helical" evidence="11">
    <location>
        <begin position="427"/>
        <end position="446"/>
    </location>
</feature>
<evidence type="ECO:0000256" key="9">
    <source>
        <dbReference type="ARBA" id="ARBA00023049"/>
    </source>
</evidence>
<dbReference type="NCBIfam" id="TIGR00054">
    <property type="entry name" value="RIP metalloprotease RseP"/>
    <property type="match status" value="1"/>
</dbReference>
<organism evidence="13 14">
    <name type="scientific">Lacibacter sediminis</name>
    <dbReference type="NCBI Taxonomy" id="2760713"/>
    <lineage>
        <taxon>Bacteria</taxon>
        <taxon>Pseudomonadati</taxon>
        <taxon>Bacteroidota</taxon>
        <taxon>Chitinophagia</taxon>
        <taxon>Chitinophagales</taxon>
        <taxon>Chitinophagaceae</taxon>
        <taxon>Lacibacter</taxon>
    </lineage>
</organism>
<keyword evidence="9 11" id="KW-0482">Metalloprotease</keyword>
<dbReference type="GO" id="GO:0046872">
    <property type="term" value="F:metal ion binding"/>
    <property type="evidence" value="ECO:0007669"/>
    <property type="project" value="UniProtKB-KW"/>
</dbReference>
<protein>
    <recommendedName>
        <fullName evidence="11">Zinc metalloprotease</fullName>
        <ecNumber evidence="11">3.4.24.-</ecNumber>
    </recommendedName>
</protein>
<keyword evidence="7 11" id="KW-0862">Zinc</keyword>
<keyword evidence="4" id="KW-0645">Protease</keyword>
<feature type="transmembrane region" description="Helical" evidence="11">
    <location>
        <begin position="110"/>
        <end position="135"/>
    </location>
</feature>
<reference evidence="14" key="1">
    <citation type="submission" date="2020-08" db="EMBL/GenBank/DDBJ databases">
        <title>Lacibacter sp. S13-6-6 genome sequencing.</title>
        <authorList>
            <person name="Jin L."/>
        </authorList>
    </citation>
    <scope>NUCLEOTIDE SEQUENCE [LARGE SCALE GENOMIC DNA]</scope>
    <source>
        <strain evidence="14">S13-6-6</strain>
    </source>
</reference>
<dbReference type="PANTHER" id="PTHR42837:SF2">
    <property type="entry name" value="MEMBRANE METALLOPROTEASE ARASP2, CHLOROPLASTIC-RELATED"/>
    <property type="match status" value="1"/>
</dbReference>
<keyword evidence="14" id="KW-1185">Reference proteome</keyword>
<evidence type="ECO:0000256" key="8">
    <source>
        <dbReference type="ARBA" id="ARBA00022989"/>
    </source>
</evidence>
<keyword evidence="6 11" id="KW-0378">Hydrolase</keyword>